<sequence>MPGRPFQVTLAQHFEGAVDTQVLRVPDGEYAVVFRLLVIVQPLGAADRRGRQFLVHPRLEPDMVFLEQRGRRPQRIIVDPDRRTPIAGNVAGRVQSRGDIALALYERKPHQRLVGRDIDATFLLREFVVYLDCCLSHACSLEFSGQGLAPAEIACSAALK</sequence>
<evidence type="ECO:0000313" key="2">
    <source>
        <dbReference type="Proteomes" id="UP000284006"/>
    </source>
</evidence>
<proteinExistence type="predicted"/>
<protein>
    <submittedName>
        <fullName evidence="1">Uncharacterized protein</fullName>
    </submittedName>
</protein>
<name>A0A418Y4N2_9BURK</name>
<dbReference type="Proteomes" id="UP000284006">
    <property type="component" value="Unassembled WGS sequence"/>
</dbReference>
<evidence type="ECO:0000313" key="1">
    <source>
        <dbReference type="EMBL" id="RJG20978.1"/>
    </source>
</evidence>
<gene>
    <name evidence="1" type="ORF">D3872_07650</name>
</gene>
<dbReference type="AlphaFoldDB" id="A0A418Y4N2"/>
<dbReference type="EMBL" id="QYUP01000075">
    <property type="protein sequence ID" value="RJG20978.1"/>
    <property type="molecule type" value="Genomic_DNA"/>
</dbReference>
<organism evidence="1 2">
    <name type="scientific">Massilia cavernae</name>
    <dbReference type="NCBI Taxonomy" id="2320864"/>
    <lineage>
        <taxon>Bacteria</taxon>
        <taxon>Pseudomonadati</taxon>
        <taxon>Pseudomonadota</taxon>
        <taxon>Betaproteobacteria</taxon>
        <taxon>Burkholderiales</taxon>
        <taxon>Oxalobacteraceae</taxon>
        <taxon>Telluria group</taxon>
        <taxon>Massilia</taxon>
    </lineage>
</organism>
<comment type="caution">
    <text evidence="1">The sequence shown here is derived from an EMBL/GenBank/DDBJ whole genome shotgun (WGS) entry which is preliminary data.</text>
</comment>
<reference evidence="1 2" key="1">
    <citation type="submission" date="2018-09" db="EMBL/GenBank/DDBJ databases">
        <authorList>
            <person name="Zhu H."/>
        </authorList>
    </citation>
    <scope>NUCLEOTIDE SEQUENCE [LARGE SCALE GENOMIC DNA]</scope>
    <source>
        <strain evidence="1 2">K1S02-61</strain>
    </source>
</reference>
<accession>A0A418Y4N2</accession>
<keyword evidence="2" id="KW-1185">Reference proteome</keyword>